<dbReference type="PRINTS" id="PR00364">
    <property type="entry name" value="DISEASERSIST"/>
</dbReference>
<keyword evidence="7" id="KW-0677">Repeat</keyword>
<evidence type="ECO:0000256" key="5">
    <source>
        <dbReference type="ARBA" id="ARBA00022614"/>
    </source>
</evidence>
<keyword evidence="8" id="KW-0547">Nucleotide-binding</keyword>
<name>A0A022QAZ6_ERYGU</name>
<dbReference type="InterPro" id="IPR032675">
    <property type="entry name" value="LRR_dom_sf"/>
</dbReference>
<evidence type="ECO:0000256" key="3">
    <source>
        <dbReference type="ARBA" id="ARBA00008894"/>
    </source>
</evidence>
<evidence type="ECO:0000256" key="4">
    <source>
        <dbReference type="ARBA" id="ARBA00022490"/>
    </source>
</evidence>
<evidence type="ECO:0000256" key="10">
    <source>
        <dbReference type="ARBA" id="ARBA00022840"/>
    </source>
</evidence>
<dbReference type="Pfam" id="PF23598">
    <property type="entry name" value="LRR_14"/>
    <property type="match status" value="1"/>
</dbReference>
<keyword evidence="5" id="KW-0433">Leucine-rich repeat</keyword>
<dbReference type="EMBL" id="KI632125">
    <property type="protein sequence ID" value="EYU24408.1"/>
    <property type="molecule type" value="Genomic_DNA"/>
</dbReference>
<evidence type="ECO:0000256" key="9">
    <source>
        <dbReference type="ARBA" id="ARBA00022821"/>
    </source>
</evidence>
<dbReference type="SUPFAM" id="SSF52540">
    <property type="entry name" value="P-loop containing nucleoside triphosphate hydrolases"/>
    <property type="match status" value="1"/>
</dbReference>
<dbReference type="Pfam" id="PF23559">
    <property type="entry name" value="WHD_DRP"/>
    <property type="match status" value="1"/>
</dbReference>
<keyword evidence="4" id="KW-0963">Cytoplasm</keyword>
<sequence length="740" mass="84091">MTDHSGEDHATPAISSDENKSMLVGLSDQVNKITATLKDWKLSLLFVSIFGMTGIGKTTLAKQIFEHPLITNRFDRRAWIDLGPNYRPENIMHDIVAQLDPDFDKMPGYLSMHLFKLLSSKRCLVVLDGVWDTKVFDYLLRLSGDKIKNGSAVLVTTTLEQVAVFPHSYKVHQMGLLNEEDSWSLLRHKVFDEMPCPPELVKPGKKIAENCEGLPLTIVTVADLLSKLEKSPDCWKKIADEEENSVFMDAYDKMSEVLFPNYDYLPHHLKEPFLYLGVFPMKKSIPHSKIVNLWISEGFLEQNPLSTPENVAAECLKDLISRSVVMVPQQSTSNKVKTCRLHSVFWHMCIKEARKNKFFHVVKRYADIVAEDVENQTRFCIHNNMLFGIEDLNNLIASTSNVSSLLCTGPYHQYPVPICLDHSKLLRILDALTVHFYLFPIDVLKLVELRYLSLSYNQNLPSSISKLLNLECLIVSRPLSIISVEKPLCLPIEIWDMKKLKHVQFMGSNQLPNPSEGSYLPNLLTLSDMSARSCTKSVLESIPNLKKLGIQIELSPEAATNQEPSSCFDHISHLEKLESLKCVVVNPSFNTTRIAVCPPPPLSVFPSGLKKLSLSGLGYPWEEMSKIALLPNLEVLKLRSCAFRGPKWDVEDNRFLRLEFILIEDSDLVHWTAGNRSFPYLDCLSIKHCYKLQVVPRQFSFDLGKIQVVDCTPLVVNWAKKLTKIDVRVHSSWDDKTLKK</sequence>
<protein>
    <submittedName>
        <fullName evidence="14">Uncharacterized protein</fullName>
    </submittedName>
</protein>
<evidence type="ECO:0000313" key="15">
    <source>
        <dbReference type="Proteomes" id="UP000030748"/>
    </source>
</evidence>
<dbReference type="FunFam" id="1.10.10.10:FF:000322">
    <property type="entry name" value="Probable disease resistance protein At1g63360"/>
    <property type="match status" value="1"/>
</dbReference>
<comment type="similarity">
    <text evidence="3">Belongs to the disease resistance NB-LRR family.</text>
</comment>
<comment type="subcellular location">
    <subcellularLocation>
        <location evidence="2">Cytoplasm</location>
    </subcellularLocation>
</comment>
<organism evidence="14 15">
    <name type="scientific">Erythranthe guttata</name>
    <name type="common">Yellow monkey flower</name>
    <name type="synonym">Mimulus guttatus</name>
    <dbReference type="NCBI Taxonomy" id="4155"/>
    <lineage>
        <taxon>Eukaryota</taxon>
        <taxon>Viridiplantae</taxon>
        <taxon>Streptophyta</taxon>
        <taxon>Embryophyta</taxon>
        <taxon>Tracheophyta</taxon>
        <taxon>Spermatophyta</taxon>
        <taxon>Magnoliopsida</taxon>
        <taxon>eudicotyledons</taxon>
        <taxon>Gunneridae</taxon>
        <taxon>Pentapetalae</taxon>
        <taxon>asterids</taxon>
        <taxon>lamiids</taxon>
        <taxon>Lamiales</taxon>
        <taxon>Phrymaceae</taxon>
        <taxon>Erythranthe</taxon>
    </lineage>
</organism>
<comment type="function">
    <text evidence="1">Confers resistance to late blight (Phytophthora infestans) races carrying the avirulence gene Avr1. Resistance proteins guard the plant against pathogens that contain an appropriate avirulence protein via an indirect interaction with this avirulence protein. That triggers a defense system including the hypersensitive response, which restricts the pathogen growth.</text>
</comment>
<keyword evidence="10" id="KW-0067">ATP-binding</keyword>
<dbReference type="PhylomeDB" id="A0A022QAZ6"/>
<dbReference type="OrthoDB" id="885005at2759"/>
<dbReference type="InterPro" id="IPR002182">
    <property type="entry name" value="NB-ARC"/>
</dbReference>
<dbReference type="Proteomes" id="UP000030748">
    <property type="component" value="Unassembled WGS sequence"/>
</dbReference>
<dbReference type="GO" id="GO:0009626">
    <property type="term" value="P:plant-type hypersensitive response"/>
    <property type="evidence" value="ECO:0007669"/>
    <property type="project" value="UniProtKB-KW"/>
</dbReference>
<dbReference type="eggNOG" id="KOG4658">
    <property type="taxonomic scope" value="Eukaryota"/>
</dbReference>
<dbReference type="PANTHER" id="PTHR23155">
    <property type="entry name" value="DISEASE RESISTANCE PROTEIN RP"/>
    <property type="match status" value="1"/>
</dbReference>
<dbReference type="GO" id="GO:0005524">
    <property type="term" value="F:ATP binding"/>
    <property type="evidence" value="ECO:0007669"/>
    <property type="project" value="UniProtKB-KW"/>
</dbReference>
<evidence type="ECO:0000259" key="11">
    <source>
        <dbReference type="Pfam" id="PF00931"/>
    </source>
</evidence>
<dbReference type="Gene3D" id="1.10.10.10">
    <property type="entry name" value="Winged helix-like DNA-binding domain superfamily/Winged helix DNA-binding domain"/>
    <property type="match status" value="1"/>
</dbReference>
<evidence type="ECO:0000256" key="2">
    <source>
        <dbReference type="ARBA" id="ARBA00004496"/>
    </source>
</evidence>
<dbReference type="Gene3D" id="3.40.50.300">
    <property type="entry name" value="P-loop containing nucleotide triphosphate hydrolases"/>
    <property type="match status" value="1"/>
</dbReference>
<feature type="domain" description="Disease resistance R13L4/SHOC-2-like LRR" evidence="13">
    <location>
        <begin position="442"/>
        <end position="684"/>
    </location>
</feature>
<dbReference type="InterPro" id="IPR027417">
    <property type="entry name" value="P-loop_NTPase"/>
</dbReference>
<dbReference type="SUPFAM" id="SSF52058">
    <property type="entry name" value="L domain-like"/>
    <property type="match status" value="1"/>
</dbReference>
<evidence type="ECO:0000256" key="6">
    <source>
        <dbReference type="ARBA" id="ARBA00022667"/>
    </source>
</evidence>
<dbReference type="InterPro" id="IPR055414">
    <property type="entry name" value="LRR_R13L4/SHOC2-like"/>
</dbReference>
<proteinExistence type="inferred from homology"/>
<dbReference type="Gene3D" id="1.10.8.430">
    <property type="entry name" value="Helical domain of apoptotic protease-activating factors"/>
    <property type="match status" value="1"/>
</dbReference>
<dbReference type="GO" id="GO:0005737">
    <property type="term" value="C:cytoplasm"/>
    <property type="evidence" value="ECO:0007669"/>
    <property type="project" value="UniProtKB-SubCell"/>
</dbReference>
<dbReference type="GO" id="GO:0043531">
    <property type="term" value="F:ADP binding"/>
    <property type="evidence" value="ECO:0007669"/>
    <property type="project" value="InterPro"/>
</dbReference>
<dbReference type="InterPro" id="IPR042197">
    <property type="entry name" value="Apaf_helical"/>
</dbReference>
<keyword evidence="6" id="KW-0381">Hypersensitive response</keyword>
<evidence type="ECO:0000256" key="1">
    <source>
        <dbReference type="ARBA" id="ARBA00002074"/>
    </source>
</evidence>
<feature type="domain" description="NB-ARC" evidence="11">
    <location>
        <begin position="28"/>
        <end position="193"/>
    </location>
</feature>
<feature type="domain" description="Disease resistance protein winged helix" evidence="12">
    <location>
        <begin position="278"/>
        <end position="345"/>
    </location>
</feature>
<accession>A0A022QAZ6</accession>
<reference evidence="14 15" key="1">
    <citation type="journal article" date="2013" name="Proc. Natl. Acad. Sci. U.S.A.">
        <title>Fine-scale variation in meiotic recombination in Mimulus inferred from population shotgun sequencing.</title>
        <authorList>
            <person name="Hellsten U."/>
            <person name="Wright K.M."/>
            <person name="Jenkins J."/>
            <person name="Shu S."/>
            <person name="Yuan Y."/>
            <person name="Wessler S.R."/>
            <person name="Schmutz J."/>
            <person name="Willis J.H."/>
            <person name="Rokhsar D.S."/>
        </authorList>
    </citation>
    <scope>NUCLEOTIDE SEQUENCE [LARGE SCALE GENOMIC DNA]</scope>
    <source>
        <strain evidence="15">cv. DUN x IM62</strain>
    </source>
</reference>
<dbReference type="Pfam" id="PF00931">
    <property type="entry name" value="NB-ARC"/>
    <property type="match status" value="1"/>
</dbReference>
<dbReference type="KEGG" id="egt:105972550"/>
<gene>
    <name evidence="14" type="ORF">MIMGU_mgv1a022062mg</name>
</gene>
<dbReference type="InterPro" id="IPR036388">
    <property type="entry name" value="WH-like_DNA-bd_sf"/>
</dbReference>
<evidence type="ECO:0000259" key="13">
    <source>
        <dbReference type="Pfam" id="PF23598"/>
    </source>
</evidence>
<evidence type="ECO:0000256" key="8">
    <source>
        <dbReference type="ARBA" id="ARBA00022741"/>
    </source>
</evidence>
<dbReference type="InterPro" id="IPR058922">
    <property type="entry name" value="WHD_DRP"/>
</dbReference>
<dbReference type="AlphaFoldDB" id="A0A022QAZ6"/>
<dbReference type="InterPro" id="IPR044974">
    <property type="entry name" value="Disease_R_plants"/>
</dbReference>
<evidence type="ECO:0000259" key="12">
    <source>
        <dbReference type="Pfam" id="PF23559"/>
    </source>
</evidence>
<keyword evidence="15" id="KW-1185">Reference proteome</keyword>
<evidence type="ECO:0000256" key="7">
    <source>
        <dbReference type="ARBA" id="ARBA00022737"/>
    </source>
</evidence>
<keyword evidence="9" id="KW-0611">Plant defense</keyword>
<dbReference type="Gene3D" id="3.80.10.10">
    <property type="entry name" value="Ribonuclease Inhibitor"/>
    <property type="match status" value="1"/>
</dbReference>
<dbReference type="PANTHER" id="PTHR23155:SF1152">
    <property type="entry name" value="AAA+ ATPASE DOMAIN-CONTAINING PROTEIN"/>
    <property type="match status" value="1"/>
</dbReference>
<evidence type="ECO:0000313" key="14">
    <source>
        <dbReference type="EMBL" id="EYU24408.1"/>
    </source>
</evidence>